<sequence length="150" mass="16181">MSVPNTTTFNLINVTTELGLSSNSSLQECFSVSSANGFDSSYAGSKNGLLNFRNYSNVATEVTTRIVMSNTGTSALPNACSTLTTSVFRYFRSTVSYPRIGDIIYGDSNLNFPMNGLNNYFKFEYTTGTGSYLIRVSSQGQVVSSVALCS</sequence>
<dbReference type="GeneID" id="16796788"/>
<reference evidence="1 2" key="1">
    <citation type="journal article" date="2013" name="Proc. Natl. Acad. Sci. U.S.A.">
        <title>Twelve previously unknown phage genera are ubiquitous in global oceans.</title>
        <authorList>
            <person name="Holmfeldt K."/>
            <person name="Solonenko N."/>
            <person name="Shah M."/>
            <person name="Corrier K."/>
            <person name="Riemann L."/>
            <person name="Verberkmoes N.C."/>
            <person name="Sullivan M.B."/>
        </authorList>
    </citation>
    <scope>NUCLEOTIDE SEQUENCE [LARGE SCALE GENOMIC DNA]</scope>
    <source>
        <strain evidence="1">Phi38:1</strain>
    </source>
</reference>
<accession>R9ZYB7</accession>
<proteinExistence type="predicted"/>
<gene>
    <name evidence="1" type="ORF">Phi38:1_gp086</name>
</gene>
<dbReference type="Proteomes" id="UP000014715">
    <property type="component" value="Segment"/>
</dbReference>
<evidence type="ECO:0000313" key="2">
    <source>
        <dbReference type="Proteomes" id="UP000014715"/>
    </source>
</evidence>
<reference evidence="2" key="2">
    <citation type="submission" date="2013-03" db="EMBL/GenBank/DDBJ databases">
        <title>The Cellulophaga phages: a novel, diverse, and globally ubiquitous model system.</title>
        <authorList>
            <person name="Holmfeldt K."/>
            <person name="Solonenko N."/>
            <person name="Shah M."/>
            <person name="Corrier K."/>
            <person name="Riemann L."/>
            <person name="VerBerkmoes N.C."/>
            <person name="Sullivan M.B."/>
        </authorList>
    </citation>
    <scope>NUCLEOTIDE SEQUENCE [LARGE SCALE GENOMIC DNA]</scope>
</reference>
<dbReference type="RefSeq" id="YP_008241467.1">
    <property type="nucleotide sequence ID" value="NC_021796.1"/>
</dbReference>
<evidence type="ECO:0000313" key="1">
    <source>
        <dbReference type="EMBL" id="AGO48116.1"/>
    </source>
</evidence>
<organism evidence="1 2">
    <name type="scientific">Cellulophaga phage phi38:1</name>
    <dbReference type="NCBI Taxonomy" id="1327977"/>
    <lineage>
        <taxon>Viruses</taxon>
        <taxon>Duplodnaviria</taxon>
        <taxon>Heunggongvirae</taxon>
        <taxon>Uroviricota</taxon>
        <taxon>Caudoviricetes</taxon>
        <taxon>Pervagoviridae</taxon>
        <taxon>Callevirus</taxon>
        <taxon>Callevirus phi38una</taxon>
    </lineage>
</organism>
<name>R9ZYB7_9CAUD</name>
<protein>
    <submittedName>
        <fullName evidence="1">Uncharacterized protein</fullName>
    </submittedName>
</protein>
<dbReference type="EMBL" id="KC821614">
    <property type="protein sequence ID" value="AGO48116.1"/>
    <property type="molecule type" value="Genomic_DNA"/>
</dbReference>
<keyword evidence="2" id="KW-1185">Reference proteome</keyword>
<dbReference type="KEGG" id="vg:16796788"/>
<dbReference type="OrthoDB" id="23043at10239"/>